<name>A0A0E9RZ87_ANGAN</name>
<organism evidence="1">
    <name type="scientific">Anguilla anguilla</name>
    <name type="common">European freshwater eel</name>
    <name type="synonym">Muraena anguilla</name>
    <dbReference type="NCBI Taxonomy" id="7936"/>
    <lineage>
        <taxon>Eukaryota</taxon>
        <taxon>Metazoa</taxon>
        <taxon>Chordata</taxon>
        <taxon>Craniata</taxon>
        <taxon>Vertebrata</taxon>
        <taxon>Euteleostomi</taxon>
        <taxon>Actinopterygii</taxon>
        <taxon>Neopterygii</taxon>
        <taxon>Teleostei</taxon>
        <taxon>Anguilliformes</taxon>
        <taxon>Anguillidae</taxon>
        <taxon>Anguilla</taxon>
    </lineage>
</organism>
<protein>
    <submittedName>
        <fullName evidence="1">Uncharacterized protein</fullName>
    </submittedName>
</protein>
<dbReference type="EMBL" id="GBXM01074877">
    <property type="protein sequence ID" value="JAH33700.1"/>
    <property type="molecule type" value="Transcribed_RNA"/>
</dbReference>
<dbReference type="AlphaFoldDB" id="A0A0E9RZ87"/>
<reference evidence="1" key="2">
    <citation type="journal article" date="2015" name="Fish Shellfish Immunol.">
        <title>Early steps in the European eel (Anguilla anguilla)-Vibrio vulnificus interaction in the gills: Role of the RtxA13 toxin.</title>
        <authorList>
            <person name="Callol A."/>
            <person name="Pajuelo D."/>
            <person name="Ebbesson L."/>
            <person name="Teles M."/>
            <person name="MacKenzie S."/>
            <person name="Amaro C."/>
        </authorList>
    </citation>
    <scope>NUCLEOTIDE SEQUENCE</scope>
</reference>
<reference evidence="1" key="1">
    <citation type="submission" date="2014-11" db="EMBL/GenBank/DDBJ databases">
        <authorList>
            <person name="Amaro Gonzalez C."/>
        </authorList>
    </citation>
    <scope>NUCLEOTIDE SEQUENCE</scope>
</reference>
<evidence type="ECO:0000313" key="1">
    <source>
        <dbReference type="EMBL" id="JAH33700.1"/>
    </source>
</evidence>
<accession>A0A0E9RZ87</accession>
<sequence>MKRTISMFSMMKRSPLMFSSCIIMSLSQ</sequence>
<proteinExistence type="predicted"/>